<dbReference type="GO" id="GO:0005634">
    <property type="term" value="C:nucleus"/>
    <property type="evidence" value="ECO:0007669"/>
    <property type="project" value="TreeGrafter"/>
</dbReference>
<proteinExistence type="predicted"/>
<feature type="region of interest" description="Disordered" evidence="6">
    <location>
        <begin position="1"/>
        <end position="20"/>
    </location>
</feature>
<keyword evidence="5" id="KW-0175">Coiled coil</keyword>
<evidence type="ECO:0000256" key="4">
    <source>
        <dbReference type="ARBA" id="ARBA00022737"/>
    </source>
</evidence>
<evidence type="ECO:0000256" key="5">
    <source>
        <dbReference type="SAM" id="Coils"/>
    </source>
</evidence>
<evidence type="ECO:0000256" key="6">
    <source>
        <dbReference type="SAM" id="MobiDB-lite"/>
    </source>
</evidence>
<protein>
    <recommendedName>
        <fullName evidence="8">Leucine-rich repeat-containing protein 51</fullName>
    </recommendedName>
</protein>
<evidence type="ECO:0008006" key="8">
    <source>
        <dbReference type="Google" id="ProtNLM"/>
    </source>
</evidence>
<feature type="region of interest" description="Disordered" evidence="6">
    <location>
        <begin position="510"/>
        <end position="539"/>
    </location>
</feature>
<dbReference type="PANTHER" id="PTHR22710:SF2">
    <property type="entry name" value="X-RAY RADIATION RESISTANCE-ASSOCIATED PROTEIN 1"/>
    <property type="match status" value="1"/>
</dbReference>
<organism evidence="7">
    <name type="scientific">Heterosigma akashiwo</name>
    <name type="common">Chromophytic alga</name>
    <name type="synonym">Heterosigma carterae</name>
    <dbReference type="NCBI Taxonomy" id="2829"/>
    <lineage>
        <taxon>Eukaryota</taxon>
        <taxon>Sar</taxon>
        <taxon>Stramenopiles</taxon>
        <taxon>Ochrophyta</taxon>
        <taxon>Raphidophyceae</taxon>
        <taxon>Chattonellales</taxon>
        <taxon>Chattonellaceae</taxon>
        <taxon>Heterosigma</taxon>
    </lineage>
</organism>
<feature type="region of interest" description="Disordered" evidence="6">
    <location>
        <begin position="440"/>
        <end position="461"/>
    </location>
</feature>
<dbReference type="Gene3D" id="3.80.10.10">
    <property type="entry name" value="Ribonuclease Inhibitor"/>
    <property type="match status" value="1"/>
</dbReference>
<dbReference type="AlphaFoldDB" id="A0A7S3XTX8"/>
<dbReference type="SMART" id="SM00369">
    <property type="entry name" value="LRR_TYP"/>
    <property type="match status" value="3"/>
</dbReference>
<evidence type="ECO:0000256" key="1">
    <source>
        <dbReference type="ARBA" id="ARBA00004496"/>
    </source>
</evidence>
<comment type="subcellular location">
    <subcellularLocation>
        <location evidence="1">Cytoplasm</location>
    </subcellularLocation>
</comment>
<dbReference type="EMBL" id="HBIU01023544">
    <property type="protein sequence ID" value="CAE0632239.1"/>
    <property type="molecule type" value="Transcribed_RNA"/>
</dbReference>
<gene>
    <name evidence="7" type="ORF">HAKA00212_LOCUS10944</name>
</gene>
<keyword evidence="2" id="KW-0963">Cytoplasm</keyword>
<dbReference type="SUPFAM" id="SSF52047">
    <property type="entry name" value="RNI-like"/>
    <property type="match status" value="1"/>
</dbReference>
<feature type="region of interest" description="Disordered" evidence="6">
    <location>
        <begin position="39"/>
        <end position="99"/>
    </location>
</feature>
<evidence type="ECO:0000256" key="3">
    <source>
        <dbReference type="ARBA" id="ARBA00022614"/>
    </source>
</evidence>
<evidence type="ECO:0000313" key="7">
    <source>
        <dbReference type="EMBL" id="CAE0632239.1"/>
    </source>
</evidence>
<dbReference type="InterPro" id="IPR032675">
    <property type="entry name" value="LRR_dom_sf"/>
</dbReference>
<accession>A0A7S3XTX8</accession>
<feature type="coiled-coil region" evidence="5">
    <location>
        <begin position="573"/>
        <end position="600"/>
    </location>
</feature>
<dbReference type="GO" id="GO:0005737">
    <property type="term" value="C:cytoplasm"/>
    <property type="evidence" value="ECO:0007669"/>
    <property type="project" value="UniProtKB-SubCell"/>
</dbReference>
<reference evidence="7" key="1">
    <citation type="submission" date="2021-01" db="EMBL/GenBank/DDBJ databases">
        <authorList>
            <person name="Corre E."/>
            <person name="Pelletier E."/>
            <person name="Niang G."/>
            <person name="Scheremetjew M."/>
            <person name="Finn R."/>
            <person name="Kale V."/>
            <person name="Holt S."/>
            <person name="Cochrane G."/>
            <person name="Meng A."/>
            <person name="Brown T."/>
            <person name="Cohen L."/>
        </authorList>
    </citation>
    <scope>NUCLEOTIDE SEQUENCE</scope>
    <source>
        <strain evidence="7">CCMP3107</strain>
    </source>
</reference>
<dbReference type="InterPro" id="IPR003591">
    <property type="entry name" value="Leu-rich_rpt_typical-subtyp"/>
</dbReference>
<dbReference type="Pfam" id="PF13855">
    <property type="entry name" value="LRR_8"/>
    <property type="match status" value="1"/>
</dbReference>
<evidence type="ECO:0000256" key="2">
    <source>
        <dbReference type="ARBA" id="ARBA00022490"/>
    </source>
</evidence>
<feature type="compositionally biased region" description="Gly residues" evidence="6">
    <location>
        <begin position="515"/>
        <end position="531"/>
    </location>
</feature>
<sequence length="631" mass="68620">MESKSSEGSRGWKPQTQAQLKKIRRLQEGARPLQATFLGPEDFAIPAPEKPTFQSALLQGAQYPPEPQGDASVGDKTLSNSGVRLPRVPAQGPRRAARPLDGFDLLQAAGVQFPDEARRADASGKGYEEVNTADLGYFVRLATLDVSENHLALEWFCRLPRLKDLRLAYNGLTALGPQEGYPALMRLDLSYNAVEPAALGCLAALPRLRALDLTSNGLAELPDALAGFHTLEILTLEHNQFDGEIPLVLAEIPKLRELYLAFNFIDTAPAECAAEGQFPALDLLDLAFNYVAAERDVLPLAALPVLTRVILYGNPLAGPTGEDPAGACVRRFLHLAERARQGWSARPLEVVLEQPRRRAAERVNRRPYRDVETVVVDEAPLPTGGEFREAGNRLMLGRQKRSTKTEQLLKALVGDDDDDEDEVDVGPVDGTFVTGIDMGGELPQDEEEGRGGAAESPHTRLARRDPELLESVRAVPSLLLQRPVVQNRRADPAKLQAAVTALRFALRNPVTSHTGLGGPGGGRGPARGRQGGIPLDRPTAAALSRALPRRPYELRAMAKGFSPGTQRQQVSGMSEARHSLNQIERVLDSMNERMDALNQSEGPSDGRQYAAGMGSLINMVNTVVDEFTETR</sequence>
<keyword evidence="3" id="KW-0433">Leucine-rich repeat</keyword>
<name>A0A7S3XTX8_HETAK</name>
<keyword evidence="4" id="KW-0677">Repeat</keyword>
<dbReference type="InterPro" id="IPR001611">
    <property type="entry name" value="Leu-rich_rpt"/>
</dbReference>
<dbReference type="PANTHER" id="PTHR22710">
    <property type="entry name" value="X-RAY RADIATION RESISTANCE ASSOCIATED PROTEIN 1 XRRA1"/>
    <property type="match status" value="1"/>
</dbReference>